<gene>
    <name evidence="1" type="ORF">HPB47_023701</name>
</gene>
<protein>
    <submittedName>
        <fullName evidence="1">Uncharacterized protein</fullName>
    </submittedName>
</protein>
<sequence>MLTPEAQEDDSPPDHRLDVVVEVGGESGAERPMAEILIGAAASCSASLLTHPIEVAKIRIQLQGELQPPVKRKDRTKQPRPVYRNVPQAIYTVVRYDGLLAIYRGLLPGLGYQLLANGLRLGIFQIIEDFGFTLDENLEPSIRLSAISGAVSGAVGAFAGSPLFLLKTHMQVYSATASIAVGYQHGFLTARSAFMHIYRTQGLWNGLWRATSSNILRISTGSALQMSTFIGLKTLLNTAVENRERYFFINTVLAAIMSGLISAPPIAMLDVLRARMYAQPSDSMGRGLYYRNIWDCIRKIKRTEGLRGLSKGAGGAFLYTLVTSSITLISWDELKSARRERRHSRDYYIDFGYQ</sequence>
<organism evidence="1 2">
    <name type="scientific">Ixodes persulcatus</name>
    <name type="common">Taiga tick</name>
    <dbReference type="NCBI Taxonomy" id="34615"/>
    <lineage>
        <taxon>Eukaryota</taxon>
        <taxon>Metazoa</taxon>
        <taxon>Ecdysozoa</taxon>
        <taxon>Arthropoda</taxon>
        <taxon>Chelicerata</taxon>
        <taxon>Arachnida</taxon>
        <taxon>Acari</taxon>
        <taxon>Parasitiformes</taxon>
        <taxon>Ixodida</taxon>
        <taxon>Ixodoidea</taxon>
        <taxon>Ixodidae</taxon>
        <taxon>Ixodinae</taxon>
        <taxon>Ixodes</taxon>
    </lineage>
</organism>
<reference evidence="1 2" key="1">
    <citation type="journal article" date="2020" name="Cell">
        <title>Large-Scale Comparative Analyses of Tick Genomes Elucidate Their Genetic Diversity and Vector Capacities.</title>
        <authorList>
            <consortium name="Tick Genome and Microbiome Consortium (TIGMIC)"/>
            <person name="Jia N."/>
            <person name="Wang J."/>
            <person name="Shi W."/>
            <person name="Du L."/>
            <person name="Sun Y."/>
            <person name="Zhan W."/>
            <person name="Jiang J.F."/>
            <person name="Wang Q."/>
            <person name="Zhang B."/>
            <person name="Ji P."/>
            <person name="Bell-Sakyi L."/>
            <person name="Cui X.M."/>
            <person name="Yuan T.T."/>
            <person name="Jiang B.G."/>
            <person name="Yang W.F."/>
            <person name="Lam T.T."/>
            <person name="Chang Q.C."/>
            <person name="Ding S.J."/>
            <person name="Wang X.J."/>
            <person name="Zhu J.G."/>
            <person name="Ruan X.D."/>
            <person name="Zhao L."/>
            <person name="Wei J.T."/>
            <person name="Ye R.Z."/>
            <person name="Que T.C."/>
            <person name="Du C.H."/>
            <person name="Zhou Y.H."/>
            <person name="Cheng J.X."/>
            <person name="Dai P.F."/>
            <person name="Guo W.B."/>
            <person name="Han X.H."/>
            <person name="Huang E.J."/>
            <person name="Li L.F."/>
            <person name="Wei W."/>
            <person name="Gao Y.C."/>
            <person name="Liu J.Z."/>
            <person name="Shao H.Z."/>
            <person name="Wang X."/>
            <person name="Wang C.C."/>
            <person name="Yang T.C."/>
            <person name="Huo Q.B."/>
            <person name="Li W."/>
            <person name="Chen H.Y."/>
            <person name="Chen S.E."/>
            <person name="Zhou L.G."/>
            <person name="Ni X.B."/>
            <person name="Tian J.H."/>
            <person name="Sheng Y."/>
            <person name="Liu T."/>
            <person name="Pan Y.S."/>
            <person name="Xia L.Y."/>
            <person name="Li J."/>
            <person name="Zhao F."/>
            <person name="Cao W.C."/>
        </authorList>
    </citation>
    <scope>NUCLEOTIDE SEQUENCE [LARGE SCALE GENOMIC DNA]</scope>
    <source>
        <strain evidence="1">Iper-2018</strain>
    </source>
</reference>
<name>A0AC60Q9A3_IXOPE</name>
<comment type="caution">
    <text evidence="1">The sequence shown here is derived from an EMBL/GenBank/DDBJ whole genome shotgun (WGS) entry which is preliminary data.</text>
</comment>
<accession>A0AC60Q9A3</accession>
<dbReference type="Proteomes" id="UP000805193">
    <property type="component" value="Unassembled WGS sequence"/>
</dbReference>
<evidence type="ECO:0000313" key="1">
    <source>
        <dbReference type="EMBL" id="KAG0429386.1"/>
    </source>
</evidence>
<proteinExistence type="predicted"/>
<keyword evidence="2" id="KW-1185">Reference proteome</keyword>
<dbReference type="EMBL" id="JABSTQ010009418">
    <property type="protein sequence ID" value="KAG0429386.1"/>
    <property type="molecule type" value="Genomic_DNA"/>
</dbReference>
<evidence type="ECO:0000313" key="2">
    <source>
        <dbReference type="Proteomes" id="UP000805193"/>
    </source>
</evidence>